<dbReference type="AlphaFoldDB" id="W7WWB5"/>
<evidence type="ECO:0000313" key="1">
    <source>
        <dbReference type="EMBL" id="EWS71130.1"/>
    </source>
</evidence>
<evidence type="ECO:0000313" key="2">
    <source>
        <dbReference type="Proteomes" id="UP000009168"/>
    </source>
</evidence>
<keyword evidence="2" id="KW-1185">Reference proteome</keyword>
<proteinExistence type="predicted"/>
<organism evidence="1 2">
    <name type="scientific">Tetrahymena thermophila (strain SB210)</name>
    <dbReference type="NCBI Taxonomy" id="312017"/>
    <lineage>
        <taxon>Eukaryota</taxon>
        <taxon>Sar</taxon>
        <taxon>Alveolata</taxon>
        <taxon>Ciliophora</taxon>
        <taxon>Intramacronucleata</taxon>
        <taxon>Oligohymenophorea</taxon>
        <taxon>Hymenostomatida</taxon>
        <taxon>Tetrahymenina</taxon>
        <taxon>Tetrahymenidae</taxon>
        <taxon>Tetrahymena</taxon>
    </lineage>
</organism>
<name>W7WWB5_TETTS</name>
<accession>W7WWB5</accession>
<sequence length="239" mass="28987">MNKDSIFKKNQTERTYLRENNKIKLFLDKIFNIIKNTIKYKQVIERELSQINYVNISLQKNIGKTKKMFQAEFLKQGRFHQVFKKFETYIQKSNLTNLSFIFKKMHFQKFQKDNLITKRIQEQKSINKCLNIFYYSIFQILTEIFNNSKVYIHQARYINSFSNQQINKQFTLIFIGIKYFIKLIGINNIQNQFSLFQSFEAIIIIQKFKCLNDKQKFEAIQYLKKNNSLKLTKKQKQNK</sequence>
<dbReference type="RefSeq" id="XP_012656338.1">
    <property type="nucleotide sequence ID" value="XM_012800884.1"/>
</dbReference>
<protein>
    <submittedName>
        <fullName evidence="1">Uncharacterized protein</fullName>
    </submittedName>
</protein>
<dbReference type="Proteomes" id="UP000009168">
    <property type="component" value="Unassembled WGS sequence"/>
</dbReference>
<dbReference type="KEGG" id="tet:TTHERM_000842569"/>
<dbReference type="GeneID" id="24440890"/>
<gene>
    <name evidence="1" type="ORF">TTHERM_000842569</name>
</gene>
<dbReference type="EMBL" id="GG662249">
    <property type="protein sequence ID" value="EWS71130.1"/>
    <property type="molecule type" value="Genomic_DNA"/>
</dbReference>
<dbReference type="InParanoid" id="W7WWB5"/>
<reference evidence="2" key="1">
    <citation type="journal article" date="2006" name="PLoS Biol.">
        <title>Macronuclear genome sequence of the ciliate Tetrahymena thermophila, a model eukaryote.</title>
        <authorList>
            <person name="Eisen J.A."/>
            <person name="Coyne R.S."/>
            <person name="Wu M."/>
            <person name="Wu D."/>
            <person name="Thiagarajan M."/>
            <person name="Wortman J.R."/>
            <person name="Badger J.H."/>
            <person name="Ren Q."/>
            <person name="Amedeo P."/>
            <person name="Jones K.M."/>
            <person name="Tallon L.J."/>
            <person name="Delcher A.L."/>
            <person name="Salzberg S.L."/>
            <person name="Silva J.C."/>
            <person name="Haas B.J."/>
            <person name="Majoros W.H."/>
            <person name="Farzad M."/>
            <person name="Carlton J.M."/>
            <person name="Smith R.K. Jr."/>
            <person name="Garg J."/>
            <person name="Pearlman R.E."/>
            <person name="Karrer K.M."/>
            <person name="Sun L."/>
            <person name="Manning G."/>
            <person name="Elde N.C."/>
            <person name="Turkewitz A.P."/>
            <person name="Asai D.J."/>
            <person name="Wilkes D.E."/>
            <person name="Wang Y."/>
            <person name="Cai H."/>
            <person name="Collins K."/>
            <person name="Stewart B.A."/>
            <person name="Lee S.R."/>
            <person name="Wilamowska K."/>
            <person name="Weinberg Z."/>
            <person name="Ruzzo W.L."/>
            <person name="Wloga D."/>
            <person name="Gaertig J."/>
            <person name="Frankel J."/>
            <person name="Tsao C.-C."/>
            <person name="Gorovsky M.A."/>
            <person name="Keeling P.J."/>
            <person name="Waller R.F."/>
            <person name="Patron N.J."/>
            <person name="Cherry J.M."/>
            <person name="Stover N.A."/>
            <person name="Krieger C.J."/>
            <person name="del Toro C."/>
            <person name="Ryder H.F."/>
            <person name="Williamson S.C."/>
            <person name="Barbeau R.A."/>
            <person name="Hamilton E.P."/>
            <person name="Orias E."/>
        </authorList>
    </citation>
    <scope>NUCLEOTIDE SEQUENCE [LARGE SCALE GENOMIC DNA]</scope>
    <source>
        <strain evidence="2">SB210</strain>
    </source>
</reference>